<evidence type="ECO:0000256" key="6">
    <source>
        <dbReference type="SAM" id="SignalP"/>
    </source>
</evidence>
<accession>A0A131YH32</accession>
<evidence type="ECO:0000256" key="3">
    <source>
        <dbReference type="ARBA" id="ARBA00022737"/>
    </source>
</evidence>
<feature type="domain" description="Chitin-binding type-2" evidence="7">
    <location>
        <begin position="29"/>
        <end position="90"/>
    </location>
</feature>
<dbReference type="InterPro" id="IPR051940">
    <property type="entry name" value="Chitin_bind-dev_reg"/>
</dbReference>
<dbReference type="GO" id="GO:0008061">
    <property type="term" value="F:chitin binding"/>
    <property type="evidence" value="ECO:0007669"/>
    <property type="project" value="UniProtKB-KW"/>
</dbReference>
<proteinExistence type="predicted"/>
<keyword evidence="1" id="KW-0147">Chitin-binding</keyword>
<reference evidence="8" key="1">
    <citation type="journal article" date="2016" name="Ticks Tick Borne Dis.">
        <title>De novo assembly and annotation of the salivary gland transcriptome of Rhipicephalus appendiculatus male and female ticks during blood feeding.</title>
        <authorList>
            <person name="de Castro M.H."/>
            <person name="de Klerk D."/>
            <person name="Pienaar R."/>
            <person name="Latif A.A."/>
            <person name="Rees D.J."/>
            <person name="Mans B.J."/>
        </authorList>
    </citation>
    <scope>NUCLEOTIDE SEQUENCE</scope>
    <source>
        <tissue evidence="8">Salivary glands</tissue>
    </source>
</reference>
<name>A0A131YH32_RHIAP</name>
<evidence type="ECO:0000313" key="8">
    <source>
        <dbReference type="EMBL" id="JAP77835.1"/>
    </source>
</evidence>
<sequence>MQAKVMAPVFVAFVVAVAAVAVVSAQEELVECPIVDDVGANATLLPNLYNCSTFYMCCQGVRKLMECPDGLQFNRLLQVCDHPYNALCVELPPPEPVLPTTETPVATERVVITKTVKEVYRPVDGEALQL</sequence>
<keyword evidence="5" id="KW-0325">Glycoprotein</keyword>
<dbReference type="InterPro" id="IPR002557">
    <property type="entry name" value="Chitin-bd_dom"/>
</dbReference>
<dbReference type="EMBL" id="GEDV01010722">
    <property type="protein sequence ID" value="JAP77835.1"/>
    <property type="molecule type" value="Transcribed_RNA"/>
</dbReference>
<organism evidence="8">
    <name type="scientific">Rhipicephalus appendiculatus</name>
    <name type="common">Brown ear tick</name>
    <dbReference type="NCBI Taxonomy" id="34631"/>
    <lineage>
        <taxon>Eukaryota</taxon>
        <taxon>Metazoa</taxon>
        <taxon>Ecdysozoa</taxon>
        <taxon>Arthropoda</taxon>
        <taxon>Chelicerata</taxon>
        <taxon>Arachnida</taxon>
        <taxon>Acari</taxon>
        <taxon>Parasitiformes</taxon>
        <taxon>Ixodida</taxon>
        <taxon>Ixodoidea</taxon>
        <taxon>Ixodidae</taxon>
        <taxon>Rhipicephalinae</taxon>
        <taxon>Rhipicephalus</taxon>
        <taxon>Rhipicephalus</taxon>
    </lineage>
</organism>
<dbReference type="AlphaFoldDB" id="A0A131YH32"/>
<keyword evidence="3" id="KW-0677">Repeat</keyword>
<dbReference type="Pfam" id="PF01607">
    <property type="entry name" value="CBM_14"/>
    <property type="match status" value="1"/>
</dbReference>
<dbReference type="PANTHER" id="PTHR23301">
    <property type="entry name" value="CHITIN BINDING PERITROPHIN-A"/>
    <property type="match status" value="1"/>
</dbReference>
<keyword evidence="2 6" id="KW-0732">Signal</keyword>
<protein>
    <submittedName>
        <fullName evidence="8">Chitin-binding protein</fullName>
    </submittedName>
</protein>
<keyword evidence="4" id="KW-1015">Disulfide bond</keyword>
<dbReference type="InterPro" id="IPR036508">
    <property type="entry name" value="Chitin-bd_dom_sf"/>
</dbReference>
<evidence type="ECO:0000256" key="5">
    <source>
        <dbReference type="ARBA" id="ARBA00023180"/>
    </source>
</evidence>
<dbReference type="GO" id="GO:0005576">
    <property type="term" value="C:extracellular region"/>
    <property type="evidence" value="ECO:0007669"/>
    <property type="project" value="InterPro"/>
</dbReference>
<dbReference type="PANTHER" id="PTHR23301:SF0">
    <property type="entry name" value="CHITIN-BINDING TYPE-2 DOMAIN-CONTAINING PROTEIN-RELATED"/>
    <property type="match status" value="1"/>
</dbReference>
<evidence type="ECO:0000256" key="4">
    <source>
        <dbReference type="ARBA" id="ARBA00023157"/>
    </source>
</evidence>
<dbReference type="SMART" id="SM00494">
    <property type="entry name" value="ChtBD2"/>
    <property type="match status" value="1"/>
</dbReference>
<feature type="chain" id="PRO_5007285231" evidence="6">
    <location>
        <begin position="26"/>
        <end position="130"/>
    </location>
</feature>
<evidence type="ECO:0000256" key="2">
    <source>
        <dbReference type="ARBA" id="ARBA00022729"/>
    </source>
</evidence>
<dbReference type="PROSITE" id="PS50940">
    <property type="entry name" value="CHIT_BIND_II"/>
    <property type="match status" value="1"/>
</dbReference>
<dbReference type="SUPFAM" id="SSF57625">
    <property type="entry name" value="Invertebrate chitin-binding proteins"/>
    <property type="match status" value="1"/>
</dbReference>
<evidence type="ECO:0000256" key="1">
    <source>
        <dbReference type="ARBA" id="ARBA00022669"/>
    </source>
</evidence>
<evidence type="ECO:0000259" key="7">
    <source>
        <dbReference type="PROSITE" id="PS50940"/>
    </source>
</evidence>
<feature type="signal peptide" evidence="6">
    <location>
        <begin position="1"/>
        <end position="25"/>
    </location>
</feature>
<dbReference type="Gene3D" id="2.170.140.10">
    <property type="entry name" value="Chitin binding domain"/>
    <property type="match status" value="1"/>
</dbReference>